<dbReference type="Pfam" id="PF00534">
    <property type="entry name" value="Glycos_transf_1"/>
    <property type="match status" value="1"/>
</dbReference>
<dbReference type="SUPFAM" id="SSF53756">
    <property type="entry name" value="UDP-Glycosyltransferase/glycogen phosphorylase"/>
    <property type="match status" value="1"/>
</dbReference>
<keyword evidence="4" id="KW-1185">Reference proteome</keyword>
<dbReference type="PANTHER" id="PTHR45947">
    <property type="entry name" value="SULFOQUINOVOSYL TRANSFERASE SQD2"/>
    <property type="match status" value="1"/>
</dbReference>
<evidence type="ECO:0000313" key="3">
    <source>
        <dbReference type="EMBL" id="ABW67607.1"/>
    </source>
</evidence>
<dbReference type="AlphaFoldDB" id="A9A0Y2"/>
<accession>A9A0Y2</accession>
<feature type="domain" description="Glycosyl transferase family 1" evidence="1">
    <location>
        <begin position="189"/>
        <end position="352"/>
    </location>
</feature>
<dbReference type="Gene3D" id="3.40.50.2000">
    <property type="entry name" value="Glycogen Phosphorylase B"/>
    <property type="match status" value="2"/>
</dbReference>
<dbReference type="Pfam" id="PF13439">
    <property type="entry name" value="Glyco_transf_4"/>
    <property type="match status" value="1"/>
</dbReference>
<dbReference type="Proteomes" id="UP000008561">
    <property type="component" value="Chromosome"/>
</dbReference>
<feature type="domain" description="Glycosyltransferase subfamily 4-like N-terminal" evidence="2">
    <location>
        <begin position="14"/>
        <end position="176"/>
    </location>
</feature>
<dbReference type="EMBL" id="CP000859">
    <property type="protein sequence ID" value="ABW67607.1"/>
    <property type="molecule type" value="Genomic_DNA"/>
</dbReference>
<evidence type="ECO:0000259" key="1">
    <source>
        <dbReference type="Pfam" id="PF00534"/>
    </source>
</evidence>
<sequence length="376" mass="42623">MRKKILFILNSLAMGGAEKQTITLVNSLDKNIFETGLVYLDNENSLLPQVDASRLTVLECLYRKHRLDLRVVKKLRQLIHSHRYDAVVCVDSYPMLYAFICRLTGRQRPAIVQVLHFTTHRPDAWIRIKNIYLYRHLMNRCKKTIFVCKSQMEYWVKKFSIQPAVSTYIYNGIDTAYFSDTFSAEEKLRLRQSLGFHANDFVVGICAALRPEKKHTDFIDAIKLARTQNPDIKGLVVGDGPLKKNIQRHIHANRMGGSVKMAGFQHDVRPYIAVCDCMALTSHEVETFSMAALEAMAMARPMVMTDLGGAREQVEHGVSGFIYAKGDVTTLAGHLYNMAKNQSHGVMGANARTRVCNNFTLGKMVEAYTGLLKEIK</sequence>
<gene>
    <name evidence="3" type="ordered locus">Dole_1803</name>
</gene>
<dbReference type="PANTHER" id="PTHR45947:SF3">
    <property type="entry name" value="SULFOQUINOVOSYL TRANSFERASE SQD2"/>
    <property type="match status" value="1"/>
</dbReference>
<reference evidence="3 4" key="1">
    <citation type="submission" date="2007-10" db="EMBL/GenBank/DDBJ databases">
        <title>Complete sequence of Desulfococcus oleovorans Hxd3.</title>
        <authorList>
            <consortium name="US DOE Joint Genome Institute"/>
            <person name="Copeland A."/>
            <person name="Lucas S."/>
            <person name="Lapidus A."/>
            <person name="Barry K."/>
            <person name="Glavina del Rio T."/>
            <person name="Dalin E."/>
            <person name="Tice H."/>
            <person name="Pitluck S."/>
            <person name="Kiss H."/>
            <person name="Brettin T."/>
            <person name="Bruce D."/>
            <person name="Detter J.C."/>
            <person name="Han C."/>
            <person name="Schmutz J."/>
            <person name="Larimer F."/>
            <person name="Land M."/>
            <person name="Hauser L."/>
            <person name="Kyrpides N."/>
            <person name="Kim E."/>
            <person name="Wawrik B."/>
            <person name="Richardson P."/>
        </authorList>
    </citation>
    <scope>NUCLEOTIDE SEQUENCE [LARGE SCALE GENOMIC DNA]</scope>
    <source>
        <strain evidence="4">DSM 6200 / JCM 39069 / Hxd3</strain>
    </source>
</reference>
<proteinExistence type="predicted"/>
<keyword evidence="3" id="KW-0808">Transferase</keyword>
<dbReference type="InterPro" id="IPR050194">
    <property type="entry name" value="Glycosyltransferase_grp1"/>
</dbReference>
<dbReference type="HOGENOM" id="CLU_009583_0_3_7"/>
<evidence type="ECO:0000313" key="4">
    <source>
        <dbReference type="Proteomes" id="UP000008561"/>
    </source>
</evidence>
<dbReference type="KEGG" id="dol:Dole_1803"/>
<dbReference type="STRING" id="96561.Dole_1803"/>
<protein>
    <submittedName>
        <fullName evidence="3">Glycosyl transferase group 1</fullName>
    </submittedName>
</protein>
<organism evidence="3 4">
    <name type="scientific">Desulfosudis oleivorans (strain DSM 6200 / JCM 39069 / Hxd3)</name>
    <name type="common">Desulfococcus oleovorans</name>
    <dbReference type="NCBI Taxonomy" id="96561"/>
    <lineage>
        <taxon>Bacteria</taxon>
        <taxon>Pseudomonadati</taxon>
        <taxon>Thermodesulfobacteriota</taxon>
        <taxon>Desulfobacteria</taxon>
        <taxon>Desulfobacterales</taxon>
        <taxon>Desulfosudaceae</taxon>
        <taxon>Desulfosudis</taxon>
    </lineage>
</organism>
<dbReference type="eggNOG" id="COG0438">
    <property type="taxonomic scope" value="Bacteria"/>
</dbReference>
<dbReference type="InterPro" id="IPR001296">
    <property type="entry name" value="Glyco_trans_1"/>
</dbReference>
<dbReference type="InterPro" id="IPR028098">
    <property type="entry name" value="Glyco_trans_4-like_N"/>
</dbReference>
<dbReference type="CAZy" id="GT4">
    <property type="family name" value="Glycosyltransferase Family 4"/>
</dbReference>
<dbReference type="GO" id="GO:0016757">
    <property type="term" value="F:glycosyltransferase activity"/>
    <property type="evidence" value="ECO:0007669"/>
    <property type="project" value="InterPro"/>
</dbReference>
<evidence type="ECO:0000259" key="2">
    <source>
        <dbReference type="Pfam" id="PF13439"/>
    </source>
</evidence>
<name>A9A0Y2_DESOH</name>